<gene>
    <name evidence="1" type="ORF">M9H77_21152</name>
</gene>
<comment type="caution">
    <text evidence="1">The sequence shown here is derived from an EMBL/GenBank/DDBJ whole genome shotgun (WGS) entry which is preliminary data.</text>
</comment>
<proteinExistence type="predicted"/>
<keyword evidence="2" id="KW-1185">Reference proteome</keyword>
<sequence>MKLLFFSCFSDLFYGFCFWRGGELACDHVISGWLSCSFASLSLGEFCSVGSLRFPTMDLKGLAWIGNIYEKFETMCLEVEEVMYQDTVKYVENQVQNVGASVKKFYSEVMQDLDPESHIHPVKVAAAAADLSLNPYAHVEMMQKSSGKKDPCENTEKFTDDCKVISGKDNIGVYRRPIARRRGHSSVNYSRPVSGSMAPMSGNVISLSSFSQRRGSHEVVSDSIDVRLPAAIEGNSEEAKENICNQVVYTSGPPCGASADFPLAETETSTLSSGRKQADSGDISYASYIAMGTSGSCTNREVISETDQAKSDADLRKSGEEVVVMAHKERLDDCSNAAKNDDIIKQQDGEIMEKFDESMLAETCVVVEEDVFCFVHHSNDKHKSYKKKLREAFSTRSRSTRKEYEKLAAQYKEQSSNQESTERLSSSIGDSSAKLSPVHSFPDSDWELL</sequence>
<accession>A0ACC0ANT9</accession>
<dbReference type="Proteomes" id="UP001060085">
    <property type="component" value="Linkage Group LG05"/>
</dbReference>
<name>A0ACC0ANT9_CATRO</name>
<reference evidence="2" key="1">
    <citation type="journal article" date="2023" name="Nat. Plants">
        <title>Single-cell RNA sequencing provides a high-resolution roadmap for understanding the multicellular compartmentation of specialized metabolism.</title>
        <authorList>
            <person name="Sun S."/>
            <person name="Shen X."/>
            <person name="Li Y."/>
            <person name="Li Y."/>
            <person name="Wang S."/>
            <person name="Li R."/>
            <person name="Zhang H."/>
            <person name="Shen G."/>
            <person name="Guo B."/>
            <person name="Wei J."/>
            <person name="Xu J."/>
            <person name="St-Pierre B."/>
            <person name="Chen S."/>
            <person name="Sun C."/>
        </authorList>
    </citation>
    <scope>NUCLEOTIDE SEQUENCE [LARGE SCALE GENOMIC DNA]</scope>
</reference>
<protein>
    <submittedName>
        <fullName evidence="1">Uncharacterized protein</fullName>
    </submittedName>
</protein>
<organism evidence="1 2">
    <name type="scientific">Catharanthus roseus</name>
    <name type="common">Madagascar periwinkle</name>
    <name type="synonym">Vinca rosea</name>
    <dbReference type="NCBI Taxonomy" id="4058"/>
    <lineage>
        <taxon>Eukaryota</taxon>
        <taxon>Viridiplantae</taxon>
        <taxon>Streptophyta</taxon>
        <taxon>Embryophyta</taxon>
        <taxon>Tracheophyta</taxon>
        <taxon>Spermatophyta</taxon>
        <taxon>Magnoliopsida</taxon>
        <taxon>eudicotyledons</taxon>
        <taxon>Gunneridae</taxon>
        <taxon>Pentapetalae</taxon>
        <taxon>asterids</taxon>
        <taxon>lamiids</taxon>
        <taxon>Gentianales</taxon>
        <taxon>Apocynaceae</taxon>
        <taxon>Rauvolfioideae</taxon>
        <taxon>Vinceae</taxon>
        <taxon>Catharanthinae</taxon>
        <taxon>Catharanthus</taxon>
    </lineage>
</organism>
<evidence type="ECO:0000313" key="1">
    <source>
        <dbReference type="EMBL" id="KAI5661829.1"/>
    </source>
</evidence>
<evidence type="ECO:0000313" key="2">
    <source>
        <dbReference type="Proteomes" id="UP001060085"/>
    </source>
</evidence>
<dbReference type="EMBL" id="CM044705">
    <property type="protein sequence ID" value="KAI5661829.1"/>
    <property type="molecule type" value="Genomic_DNA"/>
</dbReference>